<gene>
    <name evidence="1" type="ORF">PG993_011795</name>
</gene>
<protein>
    <submittedName>
        <fullName evidence="1">Uncharacterized protein</fullName>
    </submittedName>
</protein>
<name>A0ABR1S0M1_9PEZI</name>
<evidence type="ECO:0000313" key="2">
    <source>
        <dbReference type="Proteomes" id="UP001444661"/>
    </source>
</evidence>
<sequence length="287" mass="30093">MSSTSQNKYEPQLGSMRDGQLRALEVKLLQAKHAHAYRASLGLGVAIATLGTIIPSIDGAWSNHSVCAHMLVLVRQELGARGIPLHRFGWRDFVMPMSKGLMSTAVASILGLELDCGDFGLVDVVDAGSVADDVEVEAEVLIQLTEGGGGPLPTQTQAPAPAPAPAVPAGNIAPNSTLASANYAGAGLVAGFWAQNGLLLAHSLSSHIVMTFDLTRAHRQFAQAAQGDAQYGQSALATSTWIAETIPDAAAWGRIVAKLGCRRLLTPFAVVCNSCETAVEKGPYKRE</sequence>
<comment type="caution">
    <text evidence="1">The sequence shown here is derived from an EMBL/GenBank/DDBJ whole genome shotgun (WGS) entry which is preliminary data.</text>
</comment>
<evidence type="ECO:0000313" key="1">
    <source>
        <dbReference type="EMBL" id="KAK8023729.1"/>
    </source>
</evidence>
<proteinExistence type="predicted"/>
<keyword evidence="2" id="KW-1185">Reference proteome</keyword>
<reference evidence="1 2" key="1">
    <citation type="submission" date="2023-01" db="EMBL/GenBank/DDBJ databases">
        <title>Analysis of 21 Apiospora genomes using comparative genomics revels a genus with tremendous synthesis potential of carbohydrate active enzymes and secondary metabolites.</title>
        <authorList>
            <person name="Sorensen T."/>
        </authorList>
    </citation>
    <scope>NUCLEOTIDE SEQUENCE [LARGE SCALE GENOMIC DNA]</scope>
    <source>
        <strain evidence="1 2">CBS 33761</strain>
    </source>
</reference>
<dbReference type="Proteomes" id="UP001444661">
    <property type="component" value="Unassembled WGS sequence"/>
</dbReference>
<organism evidence="1 2">
    <name type="scientific">Apiospora rasikravindrae</name>
    <dbReference type="NCBI Taxonomy" id="990691"/>
    <lineage>
        <taxon>Eukaryota</taxon>
        <taxon>Fungi</taxon>
        <taxon>Dikarya</taxon>
        <taxon>Ascomycota</taxon>
        <taxon>Pezizomycotina</taxon>
        <taxon>Sordariomycetes</taxon>
        <taxon>Xylariomycetidae</taxon>
        <taxon>Amphisphaeriales</taxon>
        <taxon>Apiosporaceae</taxon>
        <taxon>Apiospora</taxon>
    </lineage>
</organism>
<dbReference type="EMBL" id="JAQQWK010000011">
    <property type="protein sequence ID" value="KAK8023729.1"/>
    <property type="molecule type" value="Genomic_DNA"/>
</dbReference>
<accession>A0ABR1S0M1</accession>